<feature type="compositionally biased region" description="Basic and acidic residues" evidence="1">
    <location>
        <begin position="125"/>
        <end position="146"/>
    </location>
</feature>
<dbReference type="WBParaSite" id="TMUE_1000005526.1">
    <property type="protein sequence ID" value="TMUE_1000005526.1"/>
    <property type="gene ID" value="WBGene00288813"/>
</dbReference>
<dbReference type="Pfam" id="PF07002">
    <property type="entry name" value="Copine"/>
    <property type="match status" value="1"/>
</dbReference>
<feature type="region of interest" description="Disordered" evidence="1">
    <location>
        <begin position="200"/>
        <end position="277"/>
    </location>
</feature>
<dbReference type="GO" id="GO:0005634">
    <property type="term" value="C:nucleus"/>
    <property type="evidence" value="ECO:0007669"/>
    <property type="project" value="TreeGrafter"/>
</dbReference>
<keyword evidence="2" id="KW-0472">Membrane</keyword>
<dbReference type="InterPro" id="IPR052079">
    <property type="entry name" value="E3_ligase/Copine_domain"/>
</dbReference>
<feature type="compositionally biased region" description="Low complexity" evidence="1">
    <location>
        <begin position="1370"/>
        <end position="1384"/>
    </location>
</feature>
<feature type="region of interest" description="Disordered" evidence="1">
    <location>
        <begin position="125"/>
        <end position="157"/>
    </location>
</feature>
<dbReference type="WBParaSite" id="TMUE_1000005526.2">
    <property type="protein sequence ID" value="TMUE_1000005526.2"/>
    <property type="gene ID" value="WBGene00288813"/>
</dbReference>
<accession>A0A5S6QDT9</accession>
<feature type="transmembrane region" description="Helical" evidence="2">
    <location>
        <begin position="32"/>
        <end position="53"/>
    </location>
</feature>
<reference evidence="5" key="3">
    <citation type="submission" date="2019-12" db="UniProtKB">
        <authorList>
            <consortium name="WormBaseParasite"/>
        </authorList>
    </citation>
    <scope>IDENTIFICATION</scope>
</reference>
<proteinExistence type="predicted"/>
<keyword evidence="2" id="KW-0812">Transmembrane</keyword>
<evidence type="ECO:0000256" key="2">
    <source>
        <dbReference type="SAM" id="Phobius"/>
    </source>
</evidence>
<feature type="compositionally biased region" description="Polar residues" evidence="1">
    <location>
        <begin position="364"/>
        <end position="391"/>
    </location>
</feature>
<dbReference type="STRING" id="70415.A0A5S6QDT9"/>
<dbReference type="SMART" id="SM00327">
    <property type="entry name" value="VWA"/>
    <property type="match status" value="1"/>
</dbReference>
<feature type="region of interest" description="Disordered" evidence="1">
    <location>
        <begin position="310"/>
        <end position="330"/>
    </location>
</feature>
<evidence type="ECO:0000256" key="1">
    <source>
        <dbReference type="SAM" id="MobiDB-lite"/>
    </source>
</evidence>
<evidence type="ECO:0000313" key="5">
    <source>
        <dbReference type="WBParaSite" id="TMUE_1000005526.1"/>
    </source>
</evidence>
<feature type="compositionally biased region" description="Basic residues" evidence="1">
    <location>
        <begin position="1243"/>
        <end position="1255"/>
    </location>
</feature>
<evidence type="ECO:0000259" key="3">
    <source>
        <dbReference type="SMART" id="SM00327"/>
    </source>
</evidence>
<reference evidence="4" key="2">
    <citation type="submission" date="2014-03" db="EMBL/GenBank/DDBJ databases">
        <title>The whipworm genome and dual-species transcriptomics of an intimate host-pathogen interaction.</title>
        <authorList>
            <person name="Foth B.J."/>
            <person name="Tsai I.J."/>
            <person name="Reid A.J."/>
            <person name="Bancroft A.J."/>
            <person name="Nichol S."/>
            <person name="Tracey A."/>
            <person name="Holroyd N."/>
            <person name="Cotton J.A."/>
            <person name="Stanley E.J."/>
            <person name="Zarowiecki M."/>
            <person name="Liu J.Z."/>
            <person name="Huckvale T."/>
            <person name="Cooper P.J."/>
            <person name="Grencis R.K."/>
            <person name="Berriman M."/>
        </authorList>
    </citation>
    <scope>NUCLEOTIDE SEQUENCE [LARGE SCALE GENOMIC DNA]</scope>
    <source>
        <strain evidence="4">Edinburgh</strain>
    </source>
</reference>
<dbReference type="GO" id="GO:0004842">
    <property type="term" value="F:ubiquitin-protein transferase activity"/>
    <property type="evidence" value="ECO:0007669"/>
    <property type="project" value="TreeGrafter"/>
</dbReference>
<feature type="compositionally biased region" description="Low complexity" evidence="1">
    <location>
        <begin position="1349"/>
        <end position="1361"/>
    </location>
</feature>
<dbReference type="InterPro" id="IPR010734">
    <property type="entry name" value="Copine_C"/>
</dbReference>
<protein>
    <submittedName>
        <fullName evidence="5 6">VWFA domain-containing protein</fullName>
    </submittedName>
</protein>
<evidence type="ECO:0000313" key="4">
    <source>
        <dbReference type="Proteomes" id="UP000046395"/>
    </source>
</evidence>
<feature type="region of interest" description="Disordered" evidence="1">
    <location>
        <begin position="1345"/>
        <end position="1446"/>
    </location>
</feature>
<feature type="region of interest" description="Disordered" evidence="1">
    <location>
        <begin position="364"/>
        <end position="430"/>
    </location>
</feature>
<feature type="compositionally biased region" description="Polar residues" evidence="1">
    <location>
        <begin position="202"/>
        <end position="213"/>
    </location>
</feature>
<dbReference type="InterPro" id="IPR036465">
    <property type="entry name" value="vWFA_dom_sf"/>
</dbReference>
<keyword evidence="2" id="KW-1133">Transmembrane helix</keyword>
<dbReference type="GO" id="GO:0016567">
    <property type="term" value="P:protein ubiquitination"/>
    <property type="evidence" value="ECO:0007669"/>
    <property type="project" value="TreeGrafter"/>
</dbReference>
<feature type="compositionally biased region" description="Acidic residues" evidence="1">
    <location>
        <begin position="1388"/>
        <end position="1399"/>
    </location>
</feature>
<dbReference type="InterPro" id="IPR002035">
    <property type="entry name" value="VWF_A"/>
</dbReference>
<reference evidence="4" key="1">
    <citation type="submission" date="2013-11" db="EMBL/GenBank/DDBJ databases">
        <authorList>
            <person name="Aslett M."/>
        </authorList>
    </citation>
    <scope>NUCLEOTIDE SEQUENCE [LARGE SCALE GENOMIC DNA]</scope>
    <source>
        <strain evidence="4">Edinburgh</strain>
    </source>
</reference>
<feature type="compositionally biased region" description="Basic and acidic residues" evidence="1">
    <location>
        <begin position="214"/>
        <end position="243"/>
    </location>
</feature>
<dbReference type="PANTHER" id="PTHR45751">
    <property type="entry name" value="COPINE FAMILY PROTEIN 1"/>
    <property type="match status" value="1"/>
</dbReference>
<sequence>MAGEAAAPDDLQYSELFYDFDDDCDRDSPVLFFLRLLIAMIAITLLAACYWILDYLRAQRWRSANASIASSNEDASERLISAANYEGSERKVVDLQAPRLAGDSKLDVGSKDQWEYITHETVEVEEKRGIDEPDSATKADQSRSDRSAMGAQTKTESTCSTRLMAKLDHLADVSVFRILGQTGSIEHSDEVVGSETYKFGTNLGSNEKANNSRKWSEKTTETRFGRVETEEEQKTKKQPEKPHLLQTDAQKSWAAERPETETRSAIPPTSLDASQSGVAAAAAPSVSLAEGGCGNGSARSAFGVLSHDQEGLVDDDSSPDGNYPAYSRRSTKEWSFVSEGNAVPQIMSDIRGVVNSGIGDNSVNWHAQQMSGGSTFSSTDQKLTEQSGQRKSSTERLVAYEMQSTTTSDGDAPCSHGQPETAAQRSEQRSTVDDNDVWFSSFFRKGNEVESGLSSALANVLLARELEGKRRCWEELFSHSQLLKGDAFEFGQSSGVVAGKTEDEERDRSSEVASELMEQIDLIQKDVRDSTASLGLSDESSTEVDVSKAESPSKMSAHAGTTSASVCGHINGLTAHNETFTKDQATSTAANDTRNLASHCLLESDYDSKDFGLGAVEYPTEILSLASIQKDAQGFGDFPVAEDDMNKKSALYVRPGLPDSPKESRNGTIDAHSGFPKVYTSLDAKEIGNETDLQLGPGAPIETHLKSSAPPSTENTSIYVPLSHLESGLDDQNGGKCWTCASQEGAKEQKSSAMSSQRLTGDEWTSAEELMTMSSPVEEQVDTAKVRSVWPKELGQHRADAYVSELKGIVGKEDSLKAEGLFTDDSTFGERIGSEEKKDKVGVDFTTEQSAPTEAVTKQKQSLRQLSTETVGQASYGDLVKDAGEDEMPDGCLEGDKSQMLIRDMTKQEGEKHAGSSLSADALAPESLTLGNSMEKDKRSQGQFMAPGDTNIRISVDSDISKTTALDEGKEATTAHTTVKHEGNAMDVGMSVGEDETQLSAKEPEATQVGFVDGTGFGEQADNEVSVFVNFERAGKGDCATSGFSALAADGAGQKRRETDKSEQSKNWWTDLVKTGTSESAQMGKWVSGNVSAHPVSTFGYTTTSEVYTVGNVEAFVAHDFVYKQHDRDSSVLRYTDDHLVDSCASKTLTEQSHSASFEIQKRDDASTAGDSKVVVGLSIPDKFATPTVSAMENLTVGVAGLPKDQSRADTTDLTLRNEGGRAPSFVTSNNEHDVGTELDTRKSKRSRKNKRGNRAKQDSGFGASGEPEVASVPKSVTTARDEVTGNWVKESTTVGCLVTLVRSEAVQSVEIRLHYTPKSPPVSFSFDLSLATIPGFGTHEIMADRGQTSSSTSAKSATSALGREDANQLSTDSSSAMLHSSLSTEVKEEESAEGDDEFTTATKFEGDGSASGGSPVAALNRSRGPQMRKAMSMDVGSRGGRPGRPRLQHRASILEVLGAADVSQAVSQLATLDEVSSVMRKAGLESSNLIFGIDYTASNKYQGERTFGGRSLHAIEPEVCNPYQQVIQILGKTLQPFSSSGFIAAYGFGDVKTSDLSVFALNKYGRCRNFEEVLDVYNKVTPGVILSGPTNFAPLIHESINICKEERSYHILVIVADGQVTNEKETREAILAACKYPLSIIVVGVGDGPWSMMRVFDESLPRREWDNFHFVDFHKVVSGTDKPESAFALESLLEIPDQYTRIKALELL</sequence>
<dbReference type="Proteomes" id="UP000046395">
    <property type="component" value="Unassembled WGS sequence"/>
</dbReference>
<feature type="domain" description="VWFA" evidence="3">
    <location>
        <begin position="1487"/>
        <end position="1676"/>
    </location>
</feature>
<feature type="region of interest" description="Disordered" evidence="1">
    <location>
        <begin position="533"/>
        <end position="560"/>
    </location>
</feature>
<organism evidence="4 5">
    <name type="scientific">Trichuris muris</name>
    <name type="common">Mouse whipworm</name>
    <dbReference type="NCBI Taxonomy" id="70415"/>
    <lineage>
        <taxon>Eukaryota</taxon>
        <taxon>Metazoa</taxon>
        <taxon>Ecdysozoa</taxon>
        <taxon>Nematoda</taxon>
        <taxon>Enoplea</taxon>
        <taxon>Dorylaimia</taxon>
        <taxon>Trichinellida</taxon>
        <taxon>Trichuridae</taxon>
        <taxon>Trichuris</taxon>
    </lineage>
</organism>
<evidence type="ECO:0000313" key="6">
    <source>
        <dbReference type="WBParaSite" id="TMUE_1000005526.2"/>
    </source>
</evidence>
<feature type="compositionally biased region" description="Basic and acidic residues" evidence="1">
    <location>
        <begin position="1231"/>
        <end position="1242"/>
    </location>
</feature>
<dbReference type="SUPFAM" id="SSF53300">
    <property type="entry name" value="vWA-like"/>
    <property type="match status" value="1"/>
</dbReference>
<feature type="region of interest" description="Disordered" evidence="1">
    <location>
        <begin position="1203"/>
        <end position="1275"/>
    </location>
</feature>
<name>A0A5S6QDT9_TRIMR</name>
<dbReference type="PANTHER" id="PTHR45751:SF48">
    <property type="entry name" value="COPINE FAMILY PROTEIN 1"/>
    <property type="match status" value="1"/>
</dbReference>
<keyword evidence="4" id="KW-1185">Reference proteome</keyword>